<dbReference type="AlphaFoldDB" id="A0A917X5X0"/>
<protein>
    <submittedName>
        <fullName evidence="2">Uncharacterized protein</fullName>
    </submittedName>
</protein>
<reference evidence="2" key="2">
    <citation type="submission" date="2020-09" db="EMBL/GenBank/DDBJ databases">
        <authorList>
            <person name="Sun Q."/>
            <person name="Ohkuma M."/>
        </authorList>
    </citation>
    <scope>NUCLEOTIDE SEQUENCE</scope>
    <source>
        <strain evidence="2">JCM 19831</strain>
    </source>
</reference>
<evidence type="ECO:0000313" key="2">
    <source>
        <dbReference type="EMBL" id="GGM74802.1"/>
    </source>
</evidence>
<gene>
    <name evidence="2" type="ORF">GCM10007977_090500</name>
</gene>
<keyword evidence="1" id="KW-0812">Transmembrane</keyword>
<keyword evidence="3" id="KW-1185">Reference proteome</keyword>
<feature type="transmembrane region" description="Helical" evidence="1">
    <location>
        <begin position="94"/>
        <end position="115"/>
    </location>
</feature>
<feature type="transmembrane region" description="Helical" evidence="1">
    <location>
        <begin position="243"/>
        <end position="259"/>
    </location>
</feature>
<feature type="transmembrane region" description="Helical" evidence="1">
    <location>
        <begin position="136"/>
        <end position="154"/>
    </location>
</feature>
<evidence type="ECO:0000256" key="1">
    <source>
        <dbReference type="SAM" id="Phobius"/>
    </source>
</evidence>
<organism evidence="2 3">
    <name type="scientific">Dactylosporangium sucinum</name>
    <dbReference type="NCBI Taxonomy" id="1424081"/>
    <lineage>
        <taxon>Bacteria</taxon>
        <taxon>Bacillati</taxon>
        <taxon>Actinomycetota</taxon>
        <taxon>Actinomycetes</taxon>
        <taxon>Micromonosporales</taxon>
        <taxon>Micromonosporaceae</taxon>
        <taxon>Dactylosporangium</taxon>
    </lineage>
</organism>
<feature type="transmembrane region" description="Helical" evidence="1">
    <location>
        <begin position="186"/>
        <end position="204"/>
    </location>
</feature>
<dbReference type="EMBL" id="BMPI01000069">
    <property type="protein sequence ID" value="GGM74802.1"/>
    <property type="molecule type" value="Genomic_DNA"/>
</dbReference>
<keyword evidence="1" id="KW-1133">Transmembrane helix</keyword>
<reference evidence="2" key="1">
    <citation type="journal article" date="2014" name="Int. J. Syst. Evol. Microbiol.">
        <title>Complete genome sequence of Corynebacterium casei LMG S-19264T (=DSM 44701T), isolated from a smear-ripened cheese.</title>
        <authorList>
            <consortium name="US DOE Joint Genome Institute (JGI-PGF)"/>
            <person name="Walter F."/>
            <person name="Albersmeier A."/>
            <person name="Kalinowski J."/>
            <person name="Ruckert C."/>
        </authorList>
    </citation>
    <scope>NUCLEOTIDE SEQUENCE</scope>
    <source>
        <strain evidence="2">JCM 19831</strain>
    </source>
</reference>
<comment type="caution">
    <text evidence="2">The sequence shown here is derived from an EMBL/GenBank/DDBJ whole genome shotgun (WGS) entry which is preliminary data.</text>
</comment>
<proteinExistence type="predicted"/>
<evidence type="ECO:0000313" key="3">
    <source>
        <dbReference type="Proteomes" id="UP000642070"/>
    </source>
</evidence>
<feature type="transmembrane region" description="Helical" evidence="1">
    <location>
        <begin position="61"/>
        <end position="82"/>
    </location>
</feature>
<name>A0A917X5X0_9ACTN</name>
<sequence length="270" mass="29645">MALLPRRQRRDVAQELRALLTDESADRDVEAVLASFGHPAEVAARYGPPVTLIDPVDTRRFLSLGIGGALLIHFGAFLGEIIKPVRDFQGAADAAWPVVFAWLGLLFVGFALRAWHRRRRPVRWSPGRARNEHVNRAGRIAALVFYAAGTAVLLDPPAAVRTVGLPQPAIDALTYHERFLDVRGPVMFALLLTLLVGEAVAIWRPWPVTQLVHGAVTCAVLTWLIGSGPIFVTQAADQTFKEITALIILVSLVDLAVRLRRTHAAHALRH</sequence>
<keyword evidence="1" id="KW-0472">Membrane</keyword>
<feature type="transmembrane region" description="Helical" evidence="1">
    <location>
        <begin position="211"/>
        <end position="231"/>
    </location>
</feature>
<dbReference type="Proteomes" id="UP000642070">
    <property type="component" value="Unassembled WGS sequence"/>
</dbReference>
<accession>A0A917X5X0</accession>